<dbReference type="Gramene" id="OB02G30520.1">
    <property type="protein sequence ID" value="OB02G30520.1"/>
    <property type="gene ID" value="OB02G30520"/>
</dbReference>
<dbReference type="AlphaFoldDB" id="J3LEI5"/>
<name>J3LEI5_ORYBR</name>
<proteinExistence type="predicted"/>
<keyword evidence="3" id="KW-1185">Reference proteome</keyword>
<evidence type="ECO:0000313" key="3">
    <source>
        <dbReference type="Proteomes" id="UP000006038"/>
    </source>
</evidence>
<protein>
    <submittedName>
        <fullName evidence="2">Uncharacterized protein</fullName>
    </submittedName>
</protein>
<dbReference type="STRING" id="4533.J3LEI5"/>
<dbReference type="Proteomes" id="UP000006038">
    <property type="component" value="Unassembled WGS sequence"/>
</dbReference>
<feature type="region of interest" description="Disordered" evidence="1">
    <location>
        <begin position="32"/>
        <end position="61"/>
    </location>
</feature>
<accession>J3LEI5</accession>
<evidence type="ECO:0000313" key="2">
    <source>
        <dbReference type="EnsemblPlants" id="OB02G30520.1"/>
    </source>
</evidence>
<evidence type="ECO:0000256" key="1">
    <source>
        <dbReference type="SAM" id="MobiDB-lite"/>
    </source>
</evidence>
<sequence>MKGICLLELDDENSTTTTPVFGKLKDIVLDNDDDDDCLGEPSSSGSSMNDDGSAEMPARRHGCGNGRLINICFGAQGLTVEDSASGQQTSEMF</sequence>
<organism evidence="2">
    <name type="scientific">Oryza brachyantha</name>
    <name type="common">malo sina</name>
    <dbReference type="NCBI Taxonomy" id="4533"/>
    <lineage>
        <taxon>Eukaryota</taxon>
        <taxon>Viridiplantae</taxon>
        <taxon>Streptophyta</taxon>
        <taxon>Embryophyta</taxon>
        <taxon>Tracheophyta</taxon>
        <taxon>Spermatophyta</taxon>
        <taxon>Magnoliopsida</taxon>
        <taxon>Liliopsida</taxon>
        <taxon>Poales</taxon>
        <taxon>Poaceae</taxon>
        <taxon>BOP clade</taxon>
        <taxon>Oryzoideae</taxon>
        <taxon>Oryzeae</taxon>
        <taxon>Oryzinae</taxon>
        <taxon>Oryza</taxon>
    </lineage>
</organism>
<reference evidence="2" key="1">
    <citation type="submission" date="2013-04" db="UniProtKB">
        <authorList>
            <consortium name="EnsemblPlants"/>
        </authorList>
    </citation>
    <scope>IDENTIFICATION</scope>
</reference>
<dbReference type="HOGENOM" id="CLU_2403164_0_0_1"/>
<dbReference type="EnsemblPlants" id="OB02G30520.1">
    <property type="protein sequence ID" value="OB02G30520.1"/>
    <property type="gene ID" value="OB02G30520"/>
</dbReference>
<feature type="compositionally biased region" description="Low complexity" evidence="1">
    <location>
        <begin position="42"/>
        <end position="51"/>
    </location>
</feature>